<dbReference type="Pfam" id="PF11008">
    <property type="entry name" value="DUF2846"/>
    <property type="match status" value="1"/>
</dbReference>
<gene>
    <name evidence="3" type="ORF">J2W40_002217</name>
</gene>
<name>A0ABU1X1E3_SPHXE</name>
<dbReference type="RefSeq" id="WP_310224633.1">
    <property type="nucleotide sequence ID" value="NZ_JAVDWV010000009.1"/>
</dbReference>
<keyword evidence="1" id="KW-0732">Signal</keyword>
<evidence type="ECO:0000313" key="4">
    <source>
        <dbReference type="Proteomes" id="UP001267638"/>
    </source>
</evidence>
<feature type="domain" description="DUF2846" evidence="2">
    <location>
        <begin position="45"/>
        <end position="123"/>
    </location>
</feature>
<organism evidence="3 4">
    <name type="scientific">Sphingobium xenophagum</name>
    <dbReference type="NCBI Taxonomy" id="121428"/>
    <lineage>
        <taxon>Bacteria</taxon>
        <taxon>Pseudomonadati</taxon>
        <taxon>Pseudomonadota</taxon>
        <taxon>Alphaproteobacteria</taxon>
        <taxon>Sphingomonadales</taxon>
        <taxon>Sphingomonadaceae</taxon>
        <taxon>Sphingobium</taxon>
    </lineage>
</organism>
<proteinExistence type="predicted"/>
<protein>
    <recommendedName>
        <fullName evidence="2">DUF2846 domain-containing protein</fullName>
    </recommendedName>
</protein>
<comment type="caution">
    <text evidence="3">The sequence shown here is derived from an EMBL/GenBank/DDBJ whole genome shotgun (WGS) entry which is preliminary data.</text>
</comment>
<dbReference type="Proteomes" id="UP001267638">
    <property type="component" value="Unassembled WGS sequence"/>
</dbReference>
<sequence>MKRHMFLALVMVACSTSAIAQDAAVDPAVLSDPGAAAVPVSDIPEGKGKIIFFRKGGLMGAAISCAVHEEGERLTSLPPGKFAVVYADPGIHEYSVKSEATDTLRMEIEPGETYYSKCSISMGIMAGRPNLSPADKAGFDALSAKLKPVEVKAE</sequence>
<reference evidence="3 4" key="1">
    <citation type="submission" date="2023-07" db="EMBL/GenBank/DDBJ databases">
        <title>Sorghum-associated microbial communities from plants grown in Nebraska, USA.</title>
        <authorList>
            <person name="Schachtman D."/>
        </authorList>
    </citation>
    <scope>NUCLEOTIDE SEQUENCE [LARGE SCALE GENOMIC DNA]</scope>
    <source>
        <strain evidence="3 4">4256</strain>
    </source>
</reference>
<accession>A0ABU1X1E3</accession>
<evidence type="ECO:0000259" key="2">
    <source>
        <dbReference type="Pfam" id="PF11008"/>
    </source>
</evidence>
<dbReference type="InterPro" id="IPR022548">
    <property type="entry name" value="DUF2846"/>
</dbReference>
<feature type="signal peptide" evidence="1">
    <location>
        <begin position="1"/>
        <end position="20"/>
    </location>
</feature>
<feature type="chain" id="PRO_5047179252" description="DUF2846 domain-containing protein" evidence="1">
    <location>
        <begin position="21"/>
        <end position="154"/>
    </location>
</feature>
<evidence type="ECO:0000313" key="3">
    <source>
        <dbReference type="EMBL" id="MDR7155390.1"/>
    </source>
</evidence>
<dbReference type="EMBL" id="JAVDWV010000009">
    <property type="protein sequence ID" value="MDR7155390.1"/>
    <property type="molecule type" value="Genomic_DNA"/>
</dbReference>
<evidence type="ECO:0000256" key="1">
    <source>
        <dbReference type="SAM" id="SignalP"/>
    </source>
</evidence>
<keyword evidence="4" id="KW-1185">Reference proteome</keyword>